<dbReference type="EMBL" id="CP108110">
    <property type="protein sequence ID" value="WUQ88586.1"/>
    <property type="molecule type" value="Genomic_DNA"/>
</dbReference>
<proteinExistence type="predicted"/>
<keyword evidence="4" id="KW-1185">Reference proteome</keyword>
<feature type="compositionally biased region" description="Basic and acidic residues" evidence="1">
    <location>
        <begin position="241"/>
        <end position="256"/>
    </location>
</feature>
<reference evidence="3" key="1">
    <citation type="submission" date="2022-10" db="EMBL/GenBank/DDBJ databases">
        <title>The complete genomes of actinobacterial strains from the NBC collection.</title>
        <authorList>
            <person name="Joergensen T.S."/>
            <person name="Alvarez Arevalo M."/>
            <person name="Sterndorff E.B."/>
            <person name="Faurdal D."/>
            <person name="Vuksanovic O."/>
            <person name="Mourched A.-S."/>
            <person name="Charusanti P."/>
            <person name="Shaw S."/>
            <person name="Blin K."/>
            <person name="Weber T."/>
        </authorList>
    </citation>
    <scope>NUCLEOTIDE SEQUENCE</scope>
    <source>
        <strain evidence="3">NBC_00222</strain>
    </source>
</reference>
<dbReference type="RefSeq" id="WP_328952574.1">
    <property type="nucleotide sequence ID" value="NZ_CP108110.1"/>
</dbReference>
<evidence type="ECO:0000313" key="4">
    <source>
        <dbReference type="Proteomes" id="UP001432222"/>
    </source>
</evidence>
<gene>
    <name evidence="2" type="ORF">OHA16_00085</name>
    <name evidence="3" type="ORF">OHA16_39700</name>
</gene>
<feature type="compositionally biased region" description="Low complexity" evidence="1">
    <location>
        <begin position="196"/>
        <end position="205"/>
    </location>
</feature>
<feature type="region of interest" description="Disordered" evidence="1">
    <location>
        <begin position="160"/>
        <end position="256"/>
    </location>
</feature>
<name>A0ABZ1UBP1_9ACTN</name>
<dbReference type="Proteomes" id="UP001432222">
    <property type="component" value="Chromosome"/>
</dbReference>
<protein>
    <submittedName>
        <fullName evidence="3">Uncharacterized protein</fullName>
    </submittedName>
</protein>
<accession>A0ABZ1UBP1</accession>
<sequence length="256" mass="27704">MGHPLVLAEYRNYQQGIPPAGPGARSLTEFFASVDEKLEPAAASAPRTQSSDRDVLNLLTKRARTLHIGPANLRRFTDPSRALCLKLAGTPTADQPPVGMCDSARCPQATHHPCHRPIWAEHAERTKTFLGDLGRTRKTEHARLPHDYDRTLRVVAEIDTATLDQPDENSARGSPQPNGPRTRTASGPPWTVSCTARSRPAAPAASRPPPERTLSTAPPSTAPAPTPTCEKSSNAASKPCNRPERSPTHEKPRSHA</sequence>
<dbReference type="EMBL" id="CP108110">
    <property type="protein sequence ID" value="WUQ81499.1"/>
    <property type="molecule type" value="Genomic_DNA"/>
</dbReference>
<evidence type="ECO:0000313" key="3">
    <source>
        <dbReference type="EMBL" id="WUQ88586.1"/>
    </source>
</evidence>
<evidence type="ECO:0000256" key="1">
    <source>
        <dbReference type="SAM" id="MobiDB-lite"/>
    </source>
</evidence>
<organism evidence="3 4">
    <name type="scientific">Kitasatospora purpeofusca</name>
    <dbReference type="NCBI Taxonomy" id="67352"/>
    <lineage>
        <taxon>Bacteria</taxon>
        <taxon>Bacillati</taxon>
        <taxon>Actinomycetota</taxon>
        <taxon>Actinomycetes</taxon>
        <taxon>Kitasatosporales</taxon>
        <taxon>Streptomycetaceae</taxon>
        <taxon>Kitasatospora</taxon>
    </lineage>
</organism>
<feature type="compositionally biased region" description="Polar residues" evidence="1">
    <location>
        <begin position="171"/>
        <end position="185"/>
    </location>
</feature>
<evidence type="ECO:0000313" key="2">
    <source>
        <dbReference type="EMBL" id="WUQ81499.1"/>
    </source>
</evidence>